<dbReference type="AlphaFoldDB" id="A0A1I6RT87"/>
<proteinExistence type="predicted"/>
<dbReference type="Pfam" id="PF24461">
    <property type="entry name" value="DUF7576"/>
    <property type="match status" value="1"/>
</dbReference>
<accession>A0A1I6RT87</accession>
<organism evidence="1 2">
    <name type="scientific">Halostagnicola kamekurae</name>
    <dbReference type="NCBI Taxonomy" id="619731"/>
    <lineage>
        <taxon>Archaea</taxon>
        <taxon>Methanobacteriati</taxon>
        <taxon>Methanobacteriota</taxon>
        <taxon>Stenosarchaea group</taxon>
        <taxon>Halobacteria</taxon>
        <taxon>Halobacteriales</taxon>
        <taxon>Natrialbaceae</taxon>
        <taxon>Halostagnicola</taxon>
    </lineage>
</organism>
<dbReference type="EMBL" id="FOZS01000002">
    <property type="protein sequence ID" value="SFS67678.1"/>
    <property type="molecule type" value="Genomic_DNA"/>
</dbReference>
<protein>
    <recommendedName>
        <fullName evidence="3">Small CPxCG-related zinc finger protein</fullName>
    </recommendedName>
</protein>
<name>A0A1I6RT87_9EURY</name>
<evidence type="ECO:0000313" key="2">
    <source>
        <dbReference type="Proteomes" id="UP000199199"/>
    </source>
</evidence>
<sequence length="89" mass="9847">MSDELRLIDARWSNFALVANTDPTGSFKCVSAHVSLMTDSPDDDDGPRCDNCGDPIEASPNRRVVTNLEDGEAAYSNFCDDDCLEEWRS</sequence>
<reference evidence="2" key="1">
    <citation type="submission" date="2016-10" db="EMBL/GenBank/DDBJ databases">
        <authorList>
            <person name="Varghese N."/>
            <person name="Submissions S."/>
        </authorList>
    </citation>
    <scope>NUCLEOTIDE SEQUENCE [LARGE SCALE GENOMIC DNA]</scope>
    <source>
        <strain evidence="2">DSM 22427</strain>
    </source>
</reference>
<dbReference type="InterPro" id="IPR055998">
    <property type="entry name" value="DUF7576"/>
</dbReference>
<keyword evidence="2" id="KW-1185">Reference proteome</keyword>
<dbReference type="Proteomes" id="UP000199199">
    <property type="component" value="Unassembled WGS sequence"/>
</dbReference>
<evidence type="ECO:0008006" key="3">
    <source>
        <dbReference type="Google" id="ProtNLM"/>
    </source>
</evidence>
<gene>
    <name evidence="1" type="ORF">SAMN04488556_2065</name>
</gene>
<evidence type="ECO:0000313" key="1">
    <source>
        <dbReference type="EMBL" id="SFS67678.1"/>
    </source>
</evidence>